<proteinExistence type="predicted"/>
<reference evidence="1" key="1">
    <citation type="submission" date="2014-11" db="EMBL/GenBank/DDBJ databases">
        <authorList>
            <person name="Amaro Gonzalez C."/>
        </authorList>
    </citation>
    <scope>NUCLEOTIDE SEQUENCE</scope>
</reference>
<dbReference type="EMBL" id="GBXM01107553">
    <property type="protein sequence ID" value="JAH01024.1"/>
    <property type="molecule type" value="Transcribed_RNA"/>
</dbReference>
<name>A0A0E9P943_ANGAN</name>
<reference evidence="1" key="2">
    <citation type="journal article" date="2015" name="Fish Shellfish Immunol.">
        <title>Early steps in the European eel (Anguilla anguilla)-Vibrio vulnificus interaction in the gills: Role of the RtxA13 toxin.</title>
        <authorList>
            <person name="Callol A."/>
            <person name="Pajuelo D."/>
            <person name="Ebbesson L."/>
            <person name="Teles M."/>
            <person name="MacKenzie S."/>
            <person name="Amaro C."/>
        </authorList>
    </citation>
    <scope>NUCLEOTIDE SEQUENCE</scope>
</reference>
<protein>
    <submittedName>
        <fullName evidence="1">Uncharacterized protein</fullName>
    </submittedName>
</protein>
<dbReference type="AlphaFoldDB" id="A0A0E9P943"/>
<evidence type="ECO:0000313" key="1">
    <source>
        <dbReference type="EMBL" id="JAH01024.1"/>
    </source>
</evidence>
<accession>A0A0E9P943</accession>
<sequence length="33" mass="4060">MHHIVQIMYSEHFHVTPCQWHWPSLVSMTLHVF</sequence>
<organism evidence="1">
    <name type="scientific">Anguilla anguilla</name>
    <name type="common">European freshwater eel</name>
    <name type="synonym">Muraena anguilla</name>
    <dbReference type="NCBI Taxonomy" id="7936"/>
    <lineage>
        <taxon>Eukaryota</taxon>
        <taxon>Metazoa</taxon>
        <taxon>Chordata</taxon>
        <taxon>Craniata</taxon>
        <taxon>Vertebrata</taxon>
        <taxon>Euteleostomi</taxon>
        <taxon>Actinopterygii</taxon>
        <taxon>Neopterygii</taxon>
        <taxon>Teleostei</taxon>
        <taxon>Anguilliformes</taxon>
        <taxon>Anguillidae</taxon>
        <taxon>Anguilla</taxon>
    </lineage>
</organism>